<proteinExistence type="predicted"/>
<gene>
    <name evidence="1" type="ORF">LCGC14_2069290</name>
</gene>
<reference evidence="1" key="1">
    <citation type="journal article" date="2015" name="Nature">
        <title>Complex archaea that bridge the gap between prokaryotes and eukaryotes.</title>
        <authorList>
            <person name="Spang A."/>
            <person name="Saw J.H."/>
            <person name="Jorgensen S.L."/>
            <person name="Zaremba-Niedzwiedzka K."/>
            <person name="Martijn J."/>
            <person name="Lind A.E."/>
            <person name="van Eijk R."/>
            <person name="Schleper C."/>
            <person name="Guy L."/>
            <person name="Ettema T.J."/>
        </authorList>
    </citation>
    <scope>NUCLEOTIDE SEQUENCE</scope>
</reference>
<evidence type="ECO:0000313" key="1">
    <source>
        <dbReference type="EMBL" id="KKL74002.1"/>
    </source>
</evidence>
<organism evidence="1">
    <name type="scientific">marine sediment metagenome</name>
    <dbReference type="NCBI Taxonomy" id="412755"/>
    <lineage>
        <taxon>unclassified sequences</taxon>
        <taxon>metagenomes</taxon>
        <taxon>ecological metagenomes</taxon>
    </lineage>
</organism>
<comment type="caution">
    <text evidence="1">The sequence shown here is derived from an EMBL/GenBank/DDBJ whole genome shotgun (WGS) entry which is preliminary data.</text>
</comment>
<dbReference type="AlphaFoldDB" id="A0A0F9HFY1"/>
<dbReference type="EMBL" id="LAZR01024791">
    <property type="protein sequence ID" value="KKL74002.1"/>
    <property type="molecule type" value="Genomic_DNA"/>
</dbReference>
<name>A0A0F9HFY1_9ZZZZ</name>
<accession>A0A0F9HFY1</accession>
<sequence>MNIQQKYRHWAIEIKHWDSPSEVHLKLYDQYKDATKKVKRAIKEMNTTVTEEEIDSLVWKMMEKSRWK</sequence>
<protein>
    <submittedName>
        <fullName evidence="1">Uncharacterized protein</fullName>
    </submittedName>
</protein>